<organism evidence="3 4">
    <name type="scientific">Halanaerobium congolense</name>
    <dbReference type="NCBI Taxonomy" id="54121"/>
    <lineage>
        <taxon>Bacteria</taxon>
        <taxon>Bacillati</taxon>
        <taxon>Bacillota</taxon>
        <taxon>Clostridia</taxon>
        <taxon>Halanaerobiales</taxon>
        <taxon>Halanaerobiaceae</taxon>
        <taxon>Halanaerobium</taxon>
    </lineage>
</organism>
<dbReference type="Pfam" id="PF01973">
    <property type="entry name" value="MptE-like"/>
    <property type="match status" value="1"/>
</dbReference>
<dbReference type="RefSeq" id="WP_114458012.1">
    <property type="nucleotide sequence ID" value="NZ_FMYT01000018.1"/>
</dbReference>
<evidence type="ECO:0000259" key="1">
    <source>
        <dbReference type="Pfam" id="PF01973"/>
    </source>
</evidence>
<proteinExistence type="predicted"/>
<sequence>MKLFEKNMRVLKSNNKSLYKKIREYKNSDELLIEDSSEVEKIIKDKKNNIKIYVEKTRTDNYTIRVENNDKDIYFHSKYDPVREAKSKIKNFKPKDKKQVFALGFGLGYHLNELADRNKYDRIIIIEPFMSIFYTALNFVDLRKVLKSQKIIYIIGSMDPLFDVIRKYFSLTLEKELAFLEHDPSHNLFEDKYKDIYQQIRKGINYKQVELVTNIKSARQWRNNIIANLPFIFKSPKADDFFGEFKDIPAICVSAGPSLDKNINDIKNAEGKAIIMCVGTALKALLKNNINPDIVVSMDGNKVNFEHFKDIEIIPDAYLFAELGNYFEIQDKWNSKITFFTMKRNFSGWIENIKGEYIPINTGGTVAHSMVDLAYKFGADPIILMGQDLAFSKNRTHASGTTYEDNKIGEENLVEVEAVDGGTVLTNKSFLSMISYFNNYFAKRPGRTYIDATQGGAKIDHTLVMEFSEVIDTYLVNNNINVRKILENNFGGKLDTRDESINNRVINQFKKTLEELEKAISIAGEQLSLIASIEKKLSKINSINESETKRLEKEVLSFEKELNKLDYISYFIERILIVESMHYKEVTSKFYLDKKQKLKEKMKYYRSYRVMYLRELENSKKLFEKAYQDYIENNQ</sequence>
<dbReference type="InterPro" id="IPR002826">
    <property type="entry name" value="MptE-like"/>
</dbReference>
<gene>
    <name evidence="3" type="ORF">SAMN04488597_11843</name>
</gene>
<dbReference type="AlphaFoldDB" id="A0A1G6QJV1"/>
<dbReference type="InterPro" id="IPR045376">
    <property type="entry name" value="Maf_N"/>
</dbReference>
<name>A0A1G6QJV1_9FIRM</name>
<protein>
    <submittedName>
        <fullName evidence="3">Uncharacterized conserved protein</fullName>
    </submittedName>
</protein>
<dbReference type="Proteomes" id="UP000324896">
    <property type="component" value="Unassembled WGS sequence"/>
</dbReference>
<evidence type="ECO:0000313" key="4">
    <source>
        <dbReference type="Proteomes" id="UP000324896"/>
    </source>
</evidence>
<accession>A0A1G6QJV1</accession>
<feature type="domain" description="Glycosyltransferase Maf N-terminal" evidence="2">
    <location>
        <begin position="3"/>
        <end position="160"/>
    </location>
</feature>
<feature type="domain" description="6-hydroxymethylpterin diphosphokinase MptE-like" evidence="1">
    <location>
        <begin position="223"/>
        <end position="393"/>
    </location>
</feature>
<reference evidence="3 4" key="1">
    <citation type="submission" date="2016-10" db="EMBL/GenBank/DDBJ databases">
        <authorList>
            <person name="Varghese N."/>
            <person name="Submissions S."/>
        </authorList>
    </citation>
    <scope>NUCLEOTIDE SEQUENCE [LARGE SCALE GENOMIC DNA]</scope>
    <source>
        <strain evidence="3 4">WG10</strain>
    </source>
</reference>
<dbReference type="EMBL" id="FMYT01000018">
    <property type="protein sequence ID" value="SDC92214.1"/>
    <property type="molecule type" value="Genomic_DNA"/>
</dbReference>
<dbReference type="PANTHER" id="PTHR41786">
    <property type="entry name" value="MOTILITY ACCESSORY FACTOR MAF"/>
    <property type="match status" value="1"/>
</dbReference>
<evidence type="ECO:0000259" key="2">
    <source>
        <dbReference type="Pfam" id="PF20157"/>
    </source>
</evidence>
<evidence type="ECO:0000313" key="3">
    <source>
        <dbReference type="EMBL" id="SDC92214.1"/>
    </source>
</evidence>
<dbReference type="PANTHER" id="PTHR41786:SF1">
    <property type="entry name" value="6-HYDROXYMETHYLPTERIN DIPHOSPHOKINASE MPTE-LIKE DOMAIN-CONTAINING PROTEIN"/>
    <property type="match status" value="1"/>
</dbReference>
<dbReference type="Pfam" id="PF20157">
    <property type="entry name" value="Maf_flag10_N"/>
    <property type="match status" value="1"/>
</dbReference>